<dbReference type="GO" id="GO:0016020">
    <property type="term" value="C:membrane"/>
    <property type="evidence" value="ECO:0007669"/>
    <property type="project" value="UniProtKB-SubCell"/>
</dbReference>
<feature type="compositionally biased region" description="Basic and acidic residues" evidence="7">
    <location>
        <begin position="11"/>
        <end position="21"/>
    </location>
</feature>
<dbReference type="NCBIfam" id="TIGR00788">
    <property type="entry name" value="fbt"/>
    <property type="match status" value="1"/>
</dbReference>
<dbReference type="CDD" id="cd17484">
    <property type="entry name" value="MFS_FBT"/>
    <property type="match status" value="1"/>
</dbReference>
<keyword evidence="6 8" id="KW-0472">Membrane</keyword>
<dbReference type="PANTHER" id="PTHR31585:SF0">
    <property type="entry name" value="FOLATE-BIOPTERIN TRANSPORTER 1, CHLOROPLASTIC"/>
    <property type="match status" value="1"/>
</dbReference>
<dbReference type="Pfam" id="PF03092">
    <property type="entry name" value="BT1"/>
    <property type="match status" value="1"/>
</dbReference>
<evidence type="ECO:0000256" key="7">
    <source>
        <dbReference type="SAM" id="MobiDB-lite"/>
    </source>
</evidence>
<name>A0AAW1Q1H6_9CHLO</name>
<dbReference type="InterPro" id="IPR004324">
    <property type="entry name" value="FBT"/>
</dbReference>
<sequence>MSTSTVHHANTSKETENDRLLRPTASNDAEVETGAASFSLEDGHHTPEPLATQTSWLHRHVRPFGLDPSPELLAVSIGYFVQGNRQQMVKLAEQYFLKDILLMDPAKAEMCLAIVGLPWIVKPLYGLCTDSFPLFGYRRRSYLAACGLTGSLAYFCLGSLAKATMPTLLLLTLSELSIAFSDVVIDGVVVERSRGEPQATAGALQSVCWGSQATGSMLSAYAGGRLIGWAGPRPVFLLMSFMTLLISAAALMIREERWGAPASICLASRELHHHPSGDKLDTLEVAAEVGGSPIAKRALFSDAAHALQTSESPTSMPAAPPRLPAVMMPALFILLWQGSPSTASAMFYFYTEKLHFSPDFLGTVRVLEGAGQMLGVWLFNRFLRTIALRRLLLGLGLAGGALGLTQLVLVTGLNRKLGLSDELFCLADSAVLAAMVRVALMPVFVIAARVCPKGIEACFYSFLMSISNAGNGLASALGSGLMWALGVTATNFDNLPLLVLICTVLGMLPLFALFLVPRDVTSNNQDEADP</sequence>
<dbReference type="InterPro" id="IPR036259">
    <property type="entry name" value="MFS_trans_sf"/>
</dbReference>
<protein>
    <recommendedName>
        <fullName evidence="11">Biopterin transport-related protein BT1</fullName>
    </recommendedName>
</protein>
<feature type="transmembrane region" description="Helical" evidence="8">
    <location>
        <begin position="391"/>
        <end position="410"/>
    </location>
</feature>
<comment type="subcellular location">
    <subcellularLocation>
        <location evidence="1">Membrane</location>
        <topology evidence="1">Multi-pass membrane protein</topology>
    </subcellularLocation>
</comment>
<dbReference type="SUPFAM" id="SSF103473">
    <property type="entry name" value="MFS general substrate transporter"/>
    <property type="match status" value="1"/>
</dbReference>
<dbReference type="InterPro" id="IPR039309">
    <property type="entry name" value="BT1"/>
</dbReference>
<keyword evidence="10" id="KW-1185">Reference proteome</keyword>
<feature type="transmembrane region" description="Helical" evidence="8">
    <location>
        <begin position="142"/>
        <end position="161"/>
    </location>
</feature>
<evidence type="ECO:0008006" key="11">
    <source>
        <dbReference type="Google" id="ProtNLM"/>
    </source>
</evidence>
<evidence type="ECO:0000256" key="5">
    <source>
        <dbReference type="ARBA" id="ARBA00022989"/>
    </source>
</evidence>
<feature type="transmembrane region" description="Helical" evidence="8">
    <location>
        <begin position="462"/>
        <end position="485"/>
    </location>
</feature>
<evidence type="ECO:0000256" key="2">
    <source>
        <dbReference type="ARBA" id="ARBA00007015"/>
    </source>
</evidence>
<comment type="caution">
    <text evidence="9">The sequence shown here is derived from an EMBL/GenBank/DDBJ whole genome shotgun (WGS) entry which is preliminary data.</text>
</comment>
<evidence type="ECO:0000256" key="6">
    <source>
        <dbReference type="ARBA" id="ARBA00023136"/>
    </source>
</evidence>
<dbReference type="Gene3D" id="1.20.1250.20">
    <property type="entry name" value="MFS general substrate transporter like domains"/>
    <property type="match status" value="1"/>
</dbReference>
<evidence type="ECO:0000256" key="8">
    <source>
        <dbReference type="SAM" id="Phobius"/>
    </source>
</evidence>
<feature type="transmembrane region" description="Helical" evidence="8">
    <location>
        <begin position="235"/>
        <end position="253"/>
    </location>
</feature>
<evidence type="ECO:0000313" key="10">
    <source>
        <dbReference type="Proteomes" id="UP001489004"/>
    </source>
</evidence>
<dbReference type="AlphaFoldDB" id="A0AAW1Q1H6"/>
<reference evidence="9 10" key="1">
    <citation type="journal article" date="2024" name="Nat. Commun.">
        <title>Phylogenomics reveals the evolutionary origins of lichenization in chlorophyte algae.</title>
        <authorList>
            <person name="Puginier C."/>
            <person name="Libourel C."/>
            <person name="Otte J."/>
            <person name="Skaloud P."/>
            <person name="Haon M."/>
            <person name="Grisel S."/>
            <person name="Petersen M."/>
            <person name="Berrin J.G."/>
            <person name="Delaux P.M."/>
            <person name="Dal Grande F."/>
            <person name="Keller J."/>
        </authorList>
    </citation>
    <scope>NUCLEOTIDE SEQUENCE [LARGE SCALE GENOMIC DNA]</scope>
    <source>
        <strain evidence="9 10">SAG 2043</strain>
    </source>
</reference>
<keyword evidence="3" id="KW-0813">Transport</keyword>
<comment type="similarity">
    <text evidence="2">Belongs to the major facilitator superfamily. Folate-biopterin transporter (TC 2.A.71) family.</text>
</comment>
<gene>
    <name evidence="9" type="ORF">WJX72_007902</name>
</gene>
<evidence type="ECO:0000256" key="3">
    <source>
        <dbReference type="ARBA" id="ARBA00022448"/>
    </source>
</evidence>
<dbReference type="EMBL" id="JALJOR010000007">
    <property type="protein sequence ID" value="KAK9814565.1"/>
    <property type="molecule type" value="Genomic_DNA"/>
</dbReference>
<accession>A0AAW1Q1H6</accession>
<evidence type="ECO:0000256" key="1">
    <source>
        <dbReference type="ARBA" id="ARBA00004141"/>
    </source>
</evidence>
<evidence type="ECO:0000256" key="4">
    <source>
        <dbReference type="ARBA" id="ARBA00022692"/>
    </source>
</evidence>
<dbReference type="Proteomes" id="UP001489004">
    <property type="component" value="Unassembled WGS sequence"/>
</dbReference>
<dbReference type="PANTHER" id="PTHR31585">
    <property type="entry name" value="FOLATE-BIOPTERIN TRANSPORTER 1, CHLOROPLASTIC"/>
    <property type="match status" value="1"/>
</dbReference>
<proteinExistence type="inferred from homology"/>
<feature type="region of interest" description="Disordered" evidence="7">
    <location>
        <begin position="1"/>
        <end position="27"/>
    </location>
</feature>
<organism evidence="9 10">
    <name type="scientific">[Myrmecia] bisecta</name>
    <dbReference type="NCBI Taxonomy" id="41462"/>
    <lineage>
        <taxon>Eukaryota</taxon>
        <taxon>Viridiplantae</taxon>
        <taxon>Chlorophyta</taxon>
        <taxon>core chlorophytes</taxon>
        <taxon>Trebouxiophyceae</taxon>
        <taxon>Trebouxiales</taxon>
        <taxon>Trebouxiaceae</taxon>
        <taxon>Myrmecia</taxon>
    </lineage>
</organism>
<feature type="transmembrane region" description="Helical" evidence="8">
    <location>
        <begin position="430"/>
        <end position="450"/>
    </location>
</feature>
<keyword evidence="4 8" id="KW-0812">Transmembrane</keyword>
<evidence type="ECO:0000313" key="9">
    <source>
        <dbReference type="EMBL" id="KAK9814565.1"/>
    </source>
</evidence>
<keyword evidence="5 8" id="KW-1133">Transmembrane helix</keyword>
<feature type="transmembrane region" description="Helical" evidence="8">
    <location>
        <begin position="497"/>
        <end position="516"/>
    </location>
</feature>